<dbReference type="InterPro" id="IPR027640">
    <property type="entry name" value="Kinesin-like_fam"/>
</dbReference>
<keyword evidence="3 9" id="KW-0547">Nucleotide-binding</keyword>
<feature type="region of interest" description="Disordered" evidence="10">
    <location>
        <begin position="1"/>
        <end position="70"/>
    </location>
</feature>
<evidence type="ECO:0000256" key="8">
    <source>
        <dbReference type="ARBA" id="ARBA00060769"/>
    </source>
</evidence>
<organism evidence="13">
    <name type="scientific">Thrips palmi</name>
    <name type="common">Melon thrips</name>
    <dbReference type="NCBI Taxonomy" id="161013"/>
    <lineage>
        <taxon>Eukaryota</taxon>
        <taxon>Metazoa</taxon>
        <taxon>Ecdysozoa</taxon>
        <taxon>Arthropoda</taxon>
        <taxon>Hexapoda</taxon>
        <taxon>Insecta</taxon>
        <taxon>Pterygota</taxon>
        <taxon>Neoptera</taxon>
        <taxon>Paraneoptera</taxon>
        <taxon>Thysanoptera</taxon>
        <taxon>Terebrantia</taxon>
        <taxon>Thripoidea</taxon>
        <taxon>Thripidae</taxon>
        <taxon>Thrips</taxon>
    </lineage>
</organism>
<feature type="compositionally biased region" description="Polar residues" evidence="10">
    <location>
        <begin position="34"/>
        <end position="43"/>
    </location>
</feature>
<evidence type="ECO:0000256" key="1">
    <source>
        <dbReference type="ARBA" id="ARBA00004245"/>
    </source>
</evidence>
<feature type="compositionally biased region" description="Low complexity" evidence="10">
    <location>
        <begin position="44"/>
        <end position="61"/>
    </location>
</feature>
<dbReference type="CDD" id="cd14686">
    <property type="entry name" value="bZIP"/>
    <property type="match status" value="1"/>
</dbReference>
<dbReference type="OrthoDB" id="3176171at2759"/>
<keyword evidence="4 9" id="KW-0067">ATP-binding</keyword>
<dbReference type="GO" id="GO:0003777">
    <property type="term" value="F:microtubule motor activity"/>
    <property type="evidence" value="ECO:0007669"/>
    <property type="project" value="InterPro"/>
</dbReference>
<keyword evidence="5" id="KW-0175">Coiled coil</keyword>
<dbReference type="Gene3D" id="3.40.850.10">
    <property type="entry name" value="Kinesin motor domain"/>
    <property type="match status" value="1"/>
</dbReference>
<evidence type="ECO:0000256" key="6">
    <source>
        <dbReference type="ARBA" id="ARBA00023175"/>
    </source>
</evidence>
<reference evidence="13" key="2">
    <citation type="journal article" date="2018" name="Proc. Natl. Acad. Sci. U.S.A.">
        <title>Phylogenomics and the evolution of hemipteroid insects.</title>
        <authorList>
            <person name="Johnson K.P."/>
            <person name="Dietrich C.H."/>
            <person name="Friedrich F."/>
            <person name="Beutel R.G."/>
            <person name="Wipfler B."/>
            <person name="Peters R.S."/>
            <person name="Allen J.M."/>
            <person name="Petersen M."/>
            <person name="Donath A."/>
            <person name="Walden K.K."/>
            <person name="Kozlov A.M."/>
            <person name="Podsiadlowski L."/>
            <person name="Mayer C."/>
            <person name="Meusemann K."/>
            <person name="Vasilikopoulos A."/>
            <person name="Waterhouse R.M."/>
            <person name="Cameron S.L."/>
            <person name="Weirauch C."/>
            <person name="Swanson D.R."/>
            <person name="Percy D.M."/>
            <person name="Hardy N.B."/>
            <person name="Terry I."/>
            <person name="Liu S."/>
            <person name="Zhou X."/>
            <person name="Misof B."/>
            <person name="Robertson H.M."/>
            <person name="Yoshizawa K."/>
        </authorList>
    </citation>
    <scope>NUCLEOTIDE SEQUENCE</scope>
</reference>
<evidence type="ECO:0000256" key="3">
    <source>
        <dbReference type="ARBA" id="ARBA00022741"/>
    </source>
</evidence>
<dbReference type="SMART" id="SM00129">
    <property type="entry name" value="KISc"/>
    <property type="match status" value="1"/>
</dbReference>
<dbReference type="GO" id="GO:0005524">
    <property type="term" value="F:ATP binding"/>
    <property type="evidence" value="ECO:0007669"/>
    <property type="project" value="UniProtKB-UniRule"/>
</dbReference>
<dbReference type="RefSeq" id="XP_034255843.1">
    <property type="nucleotide sequence ID" value="XM_034399952.1"/>
</dbReference>
<gene>
    <name evidence="13" type="primary">LOC117653921</name>
</gene>
<proteinExistence type="inferred from homology"/>
<dbReference type="PRINTS" id="PR00380">
    <property type="entry name" value="KINESINHEAVY"/>
</dbReference>
<reference evidence="13" key="3">
    <citation type="submission" date="2025-08" db="UniProtKB">
        <authorList>
            <consortium name="RefSeq"/>
        </authorList>
    </citation>
    <scope>IDENTIFICATION</scope>
</reference>
<evidence type="ECO:0000256" key="9">
    <source>
        <dbReference type="PROSITE-ProRule" id="PRU00283"/>
    </source>
</evidence>
<feature type="compositionally biased region" description="Low complexity" evidence="10">
    <location>
        <begin position="943"/>
        <end position="971"/>
    </location>
</feature>
<dbReference type="GO" id="GO:0005874">
    <property type="term" value="C:microtubule"/>
    <property type="evidence" value="ECO:0007669"/>
    <property type="project" value="UniProtKB-KW"/>
</dbReference>
<dbReference type="CDD" id="cd01370">
    <property type="entry name" value="KISc_KIP3_like"/>
    <property type="match status" value="1"/>
</dbReference>
<dbReference type="InParanoid" id="A0A6P9ACC7"/>
<dbReference type="InterPro" id="IPR036961">
    <property type="entry name" value="Kinesin_motor_dom_sf"/>
</dbReference>
<evidence type="ECO:0000259" key="11">
    <source>
        <dbReference type="PROSITE" id="PS50067"/>
    </source>
</evidence>
<keyword evidence="7" id="KW-0963">Cytoplasm</keyword>
<dbReference type="Pfam" id="PF00225">
    <property type="entry name" value="Kinesin"/>
    <property type="match status" value="1"/>
</dbReference>
<dbReference type="SUPFAM" id="SSF52540">
    <property type="entry name" value="P-loop containing nucleoside triphosphate hydrolases"/>
    <property type="match status" value="1"/>
</dbReference>
<dbReference type="GO" id="GO:0008017">
    <property type="term" value="F:microtubule binding"/>
    <property type="evidence" value="ECO:0007669"/>
    <property type="project" value="InterPro"/>
</dbReference>
<comment type="similarity">
    <text evidence="8">Belongs to the TRAFAC class myosin-kinesin ATPase superfamily. Kinesin family. KIN-8 subfamily.</text>
</comment>
<feature type="region of interest" description="Disordered" evidence="10">
    <location>
        <begin position="455"/>
        <end position="481"/>
    </location>
</feature>
<accession>A0A6P9ACC7</accession>
<evidence type="ECO:0000313" key="13">
    <source>
        <dbReference type="RefSeq" id="XP_034255843.1"/>
    </source>
</evidence>
<reference evidence="13" key="1">
    <citation type="journal article" date="2014" name="Science">
        <title>Phylogenomics resolves the timing and pattern of insect evolution.</title>
        <authorList>
            <person name="Misof B."/>
            <person name="Liu S."/>
            <person name="Meusemann K."/>
            <person name="Peters R.S."/>
            <person name="Donath A."/>
            <person name="Mayer C."/>
            <person name="Frandsen P.B."/>
            <person name="Ware J."/>
            <person name="Flouri T."/>
            <person name="Beutel R.G."/>
            <person name="Niehuis O."/>
            <person name="Petersen M."/>
            <person name="Izquierdo-Carrasco F."/>
            <person name="Wappler T."/>
            <person name="Rust J."/>
            <person name="Aberer A.J."/>
            <person name="Aspock U."/>
            <person name="Aspock H."/>
            <person name="Bartel D."/>
            <person name="Blanke A."/>
            <person name="Berger S."/>
            <person name="Bohm A."/>
            <person name="Buckley T.R."/>
            <person name="Calcott B."/>
            <person name="Chen J."/>
            <person name="Friedrich F."/>
            <person name="Fukui M."/>
            <person name="Fujita M."/>
            <person name="Greve C."/>
            <person name="Grobe P."/>
            <person name="Gu S."/>
            <person name="Huang Y."/>
            <person name="Jermiin L.S."/>
            <person name="Kawahara A.Y."/>
            <person name="Krogmann L."/>
            <person name="Kubiak M."/>
            <person name="Lanfear R."/>
            <person name="Letsch H."/>
            <person name="Li Y."/>
            <person name="Li Z."/>
            <person name="Li J."/>
            <person name="Lu H."/>
            <person name="Machida R."/>
            <person name="Mashimo Y."/>
            <person name="Kapli P."/>
            <person name="McKenna D.D."/>
            <person name="Meng G."/>
            <person name="Nakagaki Y."/>
            <person name="Navarrete-Heredia J.L."/>
            <person name="Ott M."/>
            <person name="Ou Y."/>
            <person name="Pass G."/>
            <person name="Podsiadlowski L."/>
            <person name="Pohl H."/>
            <person name="von Reumont B.M."/>
            <person name="Schutte K."/>
            <person name="Sekiya K."/>
            <person name="Shimizu S."/>
            <person name="Slipinski A."/>
            <person name="Stamatakis A."/>
            <person name="Song W."/>
            <person name="Su X."/>
            <person name="Szucsich N.U."/>
            <person name="Tan M."/>
            <person name="Tan X."/>
            <person name="Tang M."/>
            <person name="Tang J."/>
            <person name="Timelthaler G."/>
            <person name="Tomizuka S."/>
            <person name="Trautwein M."/>
            <person name="Tong X."/>
            <person name="Uchifune T."/>
            <person name="Walzl M.G."/>
            <person name="Wiegmann B.M."/>
            <person name="Wilbrandt J."/>
            <person name="Wipfler B."/>
            <person name="Wong T.K."/>
            <person name="Wu Q."/>
            <person name="Wu G."/>
            <person name="Xie Y."/>
            <person name="Yang S."/>
            <person name="Yang Q."/>
            <person name="Yeates D.K."/>
            <person name="Yoshizawa K."/>
            <person name="Zhang Q."/>
            <person name="Zhang R."/>
            <person name="Zhang W."/>
            <person name="Zhang Y."/>
            <person name="Zhao J."/>
            <person name="Zhou C."/>
            <person name="Zhou L."/>
            <person name="Ziesmann T."/>
            <person name="Zou S."/>
            <person name="Li Y."/>
            <person name="Xu X."/>
            <person name="Zhang Y."/>
            <person name="Yang H."/>
            <person name="Wang J."/>
            <person name="Wang J."/>
            <person name="Kjer K.M."/>
            <person name="Zhou X."/>
        </authorList>
    </citation>
    <scope>NUCLEOTIDE SEQUENCE</scope>
</reference>
<keyword evidence="12" id="KW-1185">Reference proteome</keyword>
<evidence type="ECO:0000256" key="4">
    <source>
        <dbReference type="ARBA" id="ARBA00022840"/>
    </source>
</evidence>
<keyword evidence="7" id="KW-0206">Cytoskeleton</keyword>
<feature type="binding site" evidence="9">
    <location>
        <begin position="173"/>
        <end position="180"/>
    </location>
    <ligand>
        <name>ATP</name>
        <dbReference type="ChEBI" id="CHEBI:30616"/>
    </ligand>
</feature>
<name>A0A6P9ACC7_THRPL</name>
<protein>
    <submittedName>
        <fullName evidence="13">Kinesin-like protein KIF18A</fullName>
    </submittedName>
</protein>
<dbReference type="GO" id="GO:0007018">
    <property type="term" value="P:microtubule-based movement"/>
    <property type="evidence" value="ECO:0007669"/>
    <property type="project" value="InterPro"/>
</dbReference>
<keyword evidence="6 9" id="KW-0505">Motor protein</keyword>
<dbReference type="GeneID" id="117653921"/>
<evidence type="ECO:0000256" key="10">
    <source>
        <dbReference type="SAM" id="MobiDB-lite"/>
    </source>
</evidence>
<evidence type="ECO:0000313" key="12">
    <source>
        <dbReference type="Proteomes" id="UP000515158"/>
    </source>
</evidence>
<dbReference type="PANTHER" id="PTHR47968">
    <property type="entry name" value="CENTROMERE PROTEIN E"/>
    <property type="match status" value="1"/>
</dbReference>
<dbReference type="InterPro" id="IPR027417">
    <property type="entry name" value="P-loop_NTPase"/>
</dbReference>
<dbReference type="Proteomes" id="UP000515158">
    <property type="component" value="Unplaced"/>
</dbReference>
<feature type="domain" description="Kinesin motor" evidence="11">
    <location>
        <begin position="70"/>
        <end position="409"/>
    </location>
</feature>
<dbReference type="KEGG" id="tpal:117653921"/>
<evidence type="ECO:0000256" key="5">
    <source>
        <dbReference type="ARBA" id="ARBA00023054"/>
    </source>
</evidence>
<evidence type="ECO:0000256" key="2">
    <source>
        <dbReference type="ARBA" id="ARBA00022701"/>
    </source>
</evidence>
<dbReference type="InterPro" id="IPR001752">
    <property type="entry name" value="Kinesin_motor_dom"/>
</dbReference>
<dbReference type="PROSITE" id="PS50067">
    <property type="entry name" value="KINESIN_MOTOR_2"/>
    <property type="match status" value="1"/>
</dbReference>
<dbReference type="FunFam" id="3.40.850.10:FF:000054">
    <property type="entry name" value="Kinesin-like protein"/>
    <property type="match status" value="1"/>
</dbReference>
<evidence type="ECO:0000256" key="7">
    <source>
        <dbReference type="ARBA" id="ARBA00023212"/>
    </source>
</evidence>
<sequence length="1152" mass="125527">MALKGKDPGKGFSPARKALSRSGIGLCRSPRRGLSTSFQGKSTPSGRAGARPAGRLGSRPASAMKGSSANMKVIVRVRPMSKRETENNSRVIVEAVDEKMVVFDPKKEEEDFFFHGSKQKGRDMLKKQNKNTQYLFDRVFGPEASNEDVFEGSTKNIVTSVLDGYNCSVFVYGATGAGKTFTMLGSQDNPGITFRTMVNLFTQMDAQKDEKTFEIGVSYLEVYNETVKDLLNPSSGALFLREDGAGVAVAGLKMERIVDPDHMFKLLENGNRNRSQHPTDSNAESSRSHAVFQVFIKMKTKANGQTKVVKLSMIDLAGSERGAATGCTGARFKEGSNINKSLLALGNCINALADGLRHIPYRDSKLTRLLKDSLGGNCQTVMIANLSPAHQTYEDTQNTLKYATRAKTIKFQVKRNIVSVELHVSHYIKMVEDLQGENDRLKSENAQLKKDLEDLKAQEGGVSPATQVKSPKPLEPFHPPQSHLPPAVAAAVAAINGKIKPEVSTTTVGVNTSPMKTHALDDSLLKLKERAQNLYSQKARIHQRYLNMNSSDKVLQLRMKLKQRTIDRVKAMSSTPSRTDQVQFKVDKSLDQFRGRLASVNECQETVSAEESEINQELQNICMEFKRLGMWDEIAPYLNVFELEFLNQELLLKCEHLEKLVQFLNQGYESHDEVVQKVAALFRKYRNLVRGHGHMNQELEKEHEIVMRGLEGMKSVQWNQSMDKFYCAEDDVFTDTSESQTKPSTQITLSTSATSFTSQSMNVSTCGESSLPPIEAANVVLLQSPLCSSSSNPLNVTNDIDTVTMLDNLEDLDSKVENILNTSVSSSAQVRQGCDESIPHVGANALNVTFDADGNLNSTFTKDDLIEPVVNLNETFEKPEASVDIVIPNVAGDNLNGTFSLDDDTSSKVDQLKPALVTTQHFSPTLSASEVPASHSPSVKRQLPSPSVYSSLSPRLKSAASISPSAGAPKAVSPHPSPLSTAGALALKKSSPLPHTSISMPNIAIKKLNSLSHSPSTSQNISVKKPSTTAPSTFAVPGVSATKSLIRVKQIGGIGMGDKRKALAGSNLVSLTGKSGKFLNVNRKGGVSNPKVQLNLNTPNKVKLAWNKENRNTTTVPTSSKPLGVAKQVKPASSTKLVIKPAPISSNETFTK</sequence>
<feature type="region of interest" description="Disordered" evidence="10">
    <location>
        <begin position="926"/>
        <end position="980"/>
    </location>
</feature>
<dbReference type="PANTHER" id="PTHR47968:SF65">
    <property type="entry name" value="KINESIN MOTOR DOMAIN-CONTAINING PROTEIN"/>
    <property type="match status" value="1"/>
</dbReference>
<keyword evidence="2" id="KW-0493">Microtubule</keyword>
<dbReference type="AlphaFoldDB" id="A0A6P9ACC7"/>
<comment type="subcellular location">
    <subcellularLocation>
        <location evidence="1">Cytoplasm</location>
        <location evidence="1">Cytoskeleton</location>
    </subcellularLocation>
</comment>